<comment type="caution">
    <text evidence="2">The sequence shown here is derived from an EMBL/GenBank/DDBJ whole genome shotgun (WGS) entry which is preliminary data.</text>
</comment>
<reference evidence="2 3" key="1">
    <citation type="journal article" date="2019" name="Sci. Rep.">
        <title>A high-quality genome of Eragrostis curvula grass provides insights into Poaceae evolution and supports new strategies to enhance forage quality.</title>
        <authorList>
            <person name="Carballo J."/>
            <person name="Santos B.A.C.M."/>
            <person name="Zappacosta D."/>
            <person name="Garbus I."/>
            <person name="Selva J.P."/>
            <person name="Gallo C.A."/>
            <person name="Diaz A."/>
            <person name="Albertini E."/>
            <person name="Caccamo M."/>
            <person name="Echenique V."/>
        </authorList>
    </citation>
    <scope>NUCLEOTIDE SEQUENCE [LARGE SCALE GENOMIC DNA]</scope>
    <source>
        <strain evidence="3">cv. Victoria</strain>
        <tissue evidence="2">Leaf</tissue>
    </source>
</reference>
<keyword evidence="3" id="KW-1185">Reference proteome</keyword>
<dbReference type="Proteomes" id="UP000324897">
    <property type="component" value="Chromosome 4"/>
</dbReference>
<evidence type="ECO:0008006" key="4">
    <source>
        <dbReference type="Google" id="ProtNLM"/>
    </source>
</evidence>
<protein>
    <recommendedName>
        <fullName evidence="4">MADS-box domain-containing protein</fullName>
    </recommendedName>
</protein>
<organism evidence="2 3">
    <name type="scientific">Eragrostis curvula</name>
    <name type="common">weeping love grass</name>
    <dbReference type="NCBI Taxonomy" id="38414"/>
    <lineage>
        <taxon>Eukaryota</taxon>
        <taxon>Viridiplantae</taxon>
        <taxon>Streptophyta</taxon>
        <taxon>Embryophyta</taxon>
        <taxon>Tracheophyta</taxon>
        <taxon>Spermatophyta</taxon>
        <taxon>Magnoliopsida</taxon>
        <taxon>Liliopsida</taxon>
        <taxon>Poales</taxon>
        <taxon>Poaceae</taxon>
        <taxon>PACMAD clade</taxon>
        <taxon>Chloridoideae</taxon>
        <taxon>Eragrostideae</taxon>
        <taxon>Eragrostidinae</taxon>
        <taxon>Eragrostis</taxon>
    </lineage>
</organism>
<feature type="non-terminal residue" evidence="2">
    <location>
        <position position="1"/>
    </location>
</feature>
<evidence type="ECO:0000313" key="3">
    <source>
        <dbReference type="Proteomes" id="UP000324897"/>
    </source>
</evidence>
<dbReference type="EMBL" id="RWGY01000007">
    <property type="protein sequence ID" value="TVU41009.1"/>
    <property type="molecule type" value="Genomic_DNA"/>
</dbReference>
<evidence type="ECO:0000256" key="1">
    <source>
        <dbReference type="SAM" id="MobiDB-lite"/>
    </source>
</evidence>
<gene>
    <name evidence="2" type="ORF">EJB05_14497</name>
</gene>
<feature type="region of interest" description="Disordered" evidence="1">
    <location>
        <begin position="337"/>
        <end position="361"/>
    </location>
</feature>
<sequence length="387" mass="43180">MSSMPPSRYGFLIASERSVSADLSTLTGAKIAIVVEAESGKKSAFGTPSANALIDSFLSEHNPYIAEGEMAKITHLQDELFRLKKGQAMEDKRERESKTRLKVIQDTSRITKILSNDVDDLGAKEASELFLRLEQVQNDINNHANPRKQLEVIGQSGSLLPLYSSSWYSQIKMPPRRLPWVSLQASSQRPRSSWSQSYFLDPITLPSPQAPHSHVLHHQGNMIPPFPNDEAHQYIYYFPQPQPPTLPLQVEQSFNPMAPANPNCAHTNNITFNLMEPPYQNHAYTHNSNPVAPPKDHANSHNFDVVGQPPVTPLNDIDFFPSLDALTAFLGLADAYGDQTDGGQDDEPDPSSMNPQADDDGLTMNLWKQRWTKLAADTQQLKFTMAH</sequence>
<dbReference type="AlphaFoldDB" id="A0A5J9VXP8"/>
<proteinExistence type="predicted"/>
<name>A0A5J9VXP8_9POAL</name>
<accession>A0A5J9VXP8</accession>
<dbReference type="Gramene" id="TVU41009">
    <property type="protein sequence ID" value="TVU41009"/>
    <property type="gene ID" value="EJB05_14497"/>
</dbReference>
<evidence type="ECO:0000313" key="2">
    <source>
        <dbReference type="EMBL" id="TVU41009.1"/>
    </source>
</evidence>